<evidence type="ECO:0000313" key="7">
    <source>
        <dbReference type="EMBL" id="GKV41692.1"/>
    </source>
</evidence>
<dbReference type="InterPro" id="IPR045177">
    <property type="entry name" value="FDM1-5/IDN2"/>
</dbReference>
<dbReference type="Pfam" id="PF03468">
    <property type="entry name" value="XS"/>
    <property type="match status" value="1"/>
</dbReference>
<dbReference type="EMBL" id="BPVZ01000152">
    <property type="protein sequence ID" value="GKV41692.1"/>
    <property type="molecule type" value="Genomic_DNA"/>
</dbReference>
<evidence type="ECO:0000259" key="6">
    <source>
        <dbReference type="Pfam" id="PF03470"/>
    </source>
</evidence>
<comment type="caution">
    <text evidence="7">The sequence shown here is derived from an EMBL/GenBank/DDBJ whole genome shotgun (WGS) entry which is preliminary data.</text>
</comment>
<keyword evidence="8" id="KW-1185">Reference proteome</keyword>
<keyword evidence="1 3" id="KW-0175">Coiled coil</keyword>
<evidence type="ECO:0000313" key="8">
    <source>
        <dbReference type="Proteomes" id="UP001054252"/>
    </source>
</evidence>
<protein>
    <submittedName>
        <fullName evidence="7">Uncharacterized protein</fullName>
    </submittedName>
</protein>
<gene>
    <name evidence="7" type="ORF">SLEP1_g49191</name>
</gene>
<organism evidence="7 8">
    <name type="scientific">Rubroshorea leprosula</name>
    <dbReference type="NCBI Taxonomy" id="152421"/>
    <lineage>
        <taxon>Eukaryota</taxon>
        <taxon>Viridiplantae</taxon>
        <taxon>Streptophyta</taxon>
        <taxon>Embryophyta</taxon>
        <taxon>Tracheophyta</taxon>
        <taxon>Spermatophyta</taxon>
        <taxon>Magnoliopsida</taxon>
        <taxon>eudicotyledons</taxon>
        <taxon>Gunneridae</taxon>
        <taxon>Pentapetalae</taxon>
        <taxon>rosids</taxon>
        <taxon>malvids</taxon>
        <taxon>Malvales</taxon>
        <taxon>Dipterocarpaceae</taxon>
        <taxon>Rubroshorea</taxon>
    </lineage>
</organism>
<feature type="domain" description="Factor of DNA methylation 1-5/IDN2" evidence="5">
    <location>
        <begin position="501"/>
        <end position="634"/>
    </location>
</feature>
<dbReference type="GO" id="GO:0080188">
    <property type="term" value="P:gene silencing by siRNA-directed DNA methylation"/>
    <property type="evidence" value="ECO:0007669"/>
    <property type="project" value="InterPro"/>
</dbReference>
<dbReference type="AlphaFoldDB" id="A0AAV5LZ22"/>
<dbReference type="PANTHER" id="PTHR21596">
    <property type="entry name" value="RIBONUCLEASE P SUBUNIT P38"/>
    <property type="match status" value="1"/>
</dbReference>
<feature type="domain" description="XS" evidence="4">
    <location>
        <begin position="116"/>
        <end position="225"/>
    </location>
</feature>
<dbReference type="InterPro" id="IPR005381">
    <property type="entry name" value="Znf-XS_domain"/>
</dbReference>
<dbReference type="InterPro" id="IPR005379">
    <property type="entry name" value="FDM1-5/IDN2_XH"/>
</dbReference>
<accession>A0AAV5LZ22</accession>
<dbReference type="Pfam" id="PF03470">
    <property type="entry name" value="zf-XS"/>
    <property type="match status" value="1"/>
</dbReference>
<dbReference type="InterPro" id="IPR038588">
    <property type="entry name" value="XS_domain_sf"/>
</dbReference>
<evidence type="ECO:0000256" key="3">
    <source>
        <dbReference type="SAM" id="Coils"/>
    </source>
</evidence>
<sequence length="638" mass="74691">MDFSSAEESDISESEINEYKEKPYKQLRSGTYKVKALNGSLRCPFCAGKKKQDYKFKDLLQHASGVGKGSANRSAKQKANHLALAKYLETDLAKETNQELVPLPQALAVNKTPVQDELHVWPWMGIIVNITAESEEKMARLDKGYWLRKLAKYQPLDVQTFWNAQDLAGQAIVKFNEHLNGYVIATDFERTFENEKHGKKHWSARQRNPGSSIYGWYARVDDYQSKGPLGEYLRKEGKLKTFPEIEHELTKDRHNALANLANKIDLTNENLNELQCKYNEKTMTLSRMLEEKDNLHLIFLEETRKMQRDARNNVQRILEEQEKLKNELEAKKRKLDGWSKELNKREVLTERERQKLDEERKKNDVRNSSLELASLEQKKADQNFLKLIEEQKREKEEYLRKILQLEKDVDAKQKLEMEIQELKGKLQVMEHLGKDDAALQKMQEMNDDLKQKIEDLEAMEYMTQTLLKKERQSNDELQQARKELIMGLADLLGARTNIGIRRMGEIDQKPFQNTCNLRFPPDEAMFQATTLCSLWEEKLKNPKWHPFKIKSVEGSQDSHKEIIDEEDELLRSLKQEWGDEIYEAVVTALKELNEYNPSGRYTVPELWNFKEGRKATLKEVIAYIMKNIKTLKGKKTRY</sequence>
<keyword evidence="2" id="KW-0943">RNA-mediated gene silencing</keyword>
<evidence type="ECO:0000259" key="4">
    <source>
        <dbReference type="Pfam" id="PF03468"/>
    </source>
</evidence>
<feature type="domain" description="Zinc finger-XS" evidence="6">
    <location>
        <begin position="43"/>
        <end position="85"/>
    </location>
</feature>
<dbReference type="PANTHER" id="PTHR21596:SF3">
    <property type="entry name" value="FACTOR OF DNA METHYLATION 1-RELATED"/>
    <property type="match status" value="1"/>
</dbReference>
<proteinExistence type="predicted"/>
<reference evidence="7 8" key="1">
    <citation type="journal article" date="2021" name="Commun. Biol.">
        <title>The genome of Shorea leprosula (Dipterocarpaceae) highlights the ecological relevance of drought in aseasonal tropical rainforests.</title>
        <authorList>
            <person name="Ng K.K.S."/>
            <person name="Kobayashi M.J."/>
            <person name="Fawcett J.A."/>
            <person name="Hatakeyama M."/>
            <person name="Paape T."/>
            <person name="Ng C.H."/>
            <person name="Ang C.C."/>
            <person name="Tnah L.H."/>
            <person name="Lee C.T."/>
            <person name="Nishiyama T."/>
            <person name="Sese J."/>
            <person name="O'Brien M.J."/>
            <person name="Copetti D."/>
            <person name="Mohd Noor M.I."/>
            <person name="Ong R.C."/>
            <person name="Putra M."/>
            <person name="Sireger I.Z."/>
            <person name="Indrioko S."/>
            <person name="Kosugi Y."/>
            <person name="Izuno A."/>
            <person name="Isagi Y."/>
            <person name="Lee S.L."/>
            <person name="Shimizu K.K."/>
        </authorList>
    </citation>
    <scope>NUCLEOTIDE SEQUENCE [LARGE SCALE GENOMIC DNA]</scope>
    <source>
        <strain evidence="7">214</strain>
    </source>
</reference>
<evidence type="ECO:0000256" key="1">
    <source>
        <dbReference type="ARBA" id="ARBA00023054"/>
    </source>
</evidence>
<name>A0AAV5LZ22_9ROSI</name>
<dbReference type="Proteomes" id="UP001054252">
    <property type="component" value="Unassembled WGS sequence"/>
</dbReference>
<dbReference type="Pfam" id="PF03469">
    <property type="entry name" value="XH"/>
    <property type="match status" value="1"/>
</dbReference>
<feature type="coiled-coil region" evidence="3">
    <location>
        <begin position="257"/>
        <end position="483"/>
    </location>
</feature>
<dbReference type="InterPro" id="IPR005380">
    <property type="entry name" value="XS_domain"/>
</dbReference>
<evidence type="ECO:0000259" key="5">
    <source>
        <dbReference type="Pfam" id="PF03469"/>
    </source>
</evidence>
<dbReference type="Gene3D" id="3.30.70.2890">
    <property type="entry name" value="XS domain"/>
    <property type="match status" value="1"/>
</dbReference>
<evidence type="ECO:0000256" key="2">
    <source>
        <dbReference type="ARBA" id="ARBA00023158"/>
    </source>
</evidence>